<evidence type="ECO:0000313" key="3">
    <source>
        <dbReference type="EMBL" id="GAA1927439.1"/>
    </source>
</evidence>
<keyword evidence="1" id="KW-0812">Transmembrane</keyword>
<dbReference type="Proteomes" id="UP001501612">
    <property type="component" value="Unassembled WGS sequence"/>
</dbReference>
<dbReference type="Pfam" id="PF14258">
    <property type="entry name" value="DUF4350"/>
    <property type="match status" value="1"/>
</dbReference>
<dbReference type="RefSeq" id="WP_344008568.1">
    <property type="nucleotide sequence ID" value="NZ_BAAAMY010000007.1"/>
</dbReference>
<evidence type="ECO:0000313" key="4">
    <source>
        <dbReference type="Proteomes" id="UP001501612"/>
    </source>
</evidence>
<sequence>MSAGIGTRPGRRLLPRRSTVVVVLAVLAALGVVVLGAATADRSDPLDPDNPDSAGGQALARVLADEGVEVEVVRDADALTAAGVDDRTTVLVTSPSSLGSTTARRLLEDAAAGRVVVAGPGVAVLDLLDADTSPVLAAPGGDVPAACDARRVGVDLAGLSLAADGADAYPLPGCFVVDGAAVLAQVRPGLLLLGAEQTLSNGRVLEADNAAVALRLLGAGDRLVWYVPDPTEVSADDAVTVGSLLPAWLVPSLWLLLGASLVAILWRGRRFGPLVTEPLPVTVRATETTVSRGRLYHRARDRGHAAAALRRGTRQRTAVRLGLPVRDPDPRADPRADPLVVEVARHTGRTPDEVAWLISPTAEAPGSDEELRSLAGRLAELDREVRHP</sequence>
<feature type="domain" description="DUF4350" evidence="2">
    <location>
        <begin position="48"/>
        <end position="217"/>
    </location>
</feature>
<evidence type="ECO:0000256" key="1">
    <source>
        <dbReference type="SAM" id="Phobius"/>
    </source>
</evidence>
<comment type="caution">
    <text evidence="3">The sequence shown here is derived from an EMBL/GenBank/DDBJ whole genome shotgun (WGS) entry which is preliminary data.</text>
</comment>
<keyword evidence="4" id="KW-1185">Reference proteome</keyword>
<evidence type="ECO:0000259" key="2">
    <source>
        <dbReference type="Pfam" id="PF14258"/>
    </source>
</evidence>
<name>A0ABP5B061_9ACTN</name>
<feature type="transmembrane region" description="Helical" evidence="1">
    <location>
        <begin position="245"/>
        <end position="266"/>
    </location>
</feature>
<gene>
    <name evidence="3" type="ORF">GCM10009737_31630</name>
</gene>
<organism evidence="3 4">
    <name type="scientific">Nocardioides lentus</name>
    <dbReference type="NCBI Taxonomy" id="338077"/>
    <lineage>
        <taxon>Bacteria</taxon>
        <taxon>Bacillati</taxon>
        <taxon>Actinomycetota</taxon>
        <taxon>Actinomycetes</taxon>
        <taxon>Propionibacteriales</taxon>
        <taxon>Nocardioidaceae</taxon>
        <taxon>Nocardioides</taxon>
    </lineage>
</organism>
<dbReference type="EMBL" id="BAAAMY010000007">
    <property type="protein sequence ID" value="GAA1927439.1"/>
    <property type="molecule type" value="Genomic_DNA"/>
</dbReference>
<accession>A0ABP5B061</accession>
<dbReference type="InterPro" id="IPR025646">
    <property type="entry name" value="DUF4350"/>
</dbReference>
<keyword evidence="1" id="KW-0472">Membrane</keyword>
<protein>
    <submittedName>
        <fullName evidence="3">DUF4350 domain-containing protein</fullName>
    </submittedName>
</protein>
<keyword evidence="1" id="KW-1133">Transmembrane helix</keyword>
<proteinExistence type="predicted"/>
<reference evidence="4" key="1">
    <citation type="journal article" date="2019" name="Int. J. Syst. Evol. Microbiol.">
        <title>The Global Catalogue of Microorganisms (GCM) 10K type strain sequencing project: providing services to taxonomists for standard genome sequencing and annotation.</title>
        <authorList>
            <consortium name="The Broad Institute Genomics Platform"/>
            <consortium name="The Broad Institute Genome Sequencing Center for Infectious Disease"/>
            <person name="Wu L."/>
            <person name="Ma J."/>
        </authorList>
    </citation>
    <scope>NUCLEOTIDE SEQUENCE [LARGE SCALE GENOMIC DNA]</scope>
    <source>
        <strain evidence="4">JCM 14046</strain>
    </source>
</reference>